<evidence type="ECO:0000256" key="3">
    <source>
        <dbReference type="ARBA" id="ARBA00022692"/>
    </source>
</evidence>
<dbReference type="Pfam" id="PF12805">
    <property type="entry name" value="FUSC-like"/>
    <property type="match status" value="1"/>
</dbReference>
<dbReference type="PANTHER" id="PTHR30509:SF9">
    <property type="entry name" value="MULTIDRUG RESISTANCE PROTEIN MDTO"/>
    <property type="match status" value="1"/>
</dbReference>
<keyword evidence="11" id="KW-1185">Reference proteome</keyword>
<dbReference type="EMBL" id="FNXY01000002">
    <property type="protein sequence ID" value="SEI60108.1"/>
    <property type="molecule type" value="Genomic_DNA"/>
</dbReference>
<dbReference type="Pfam" id="PF13515">
    <property type="entry name" value="FUSC_2"/>
    <property type="match status" value="1"/>
</dbReference>
<dbReference type="Proteomes" id="UP000199532">
    <property type="component" value="Unassembled WGS sequence"/>
</dbReference>
<comment type="similarity">
    <text evidence="6">Belongs to the YccS/YhfK family.</text>
</comment>
<reference evidence="10 11" key="1">
    <citation type="submission" date="2016-10" db="EMBL/GenBank/DDBJ databases">
        <authorList>
            <person name="de Groot N.N."/>
        </authorList>
    </citation>
    <scope>NUCLEOTIDE SEQUENCE [LARGE SCALE GENOMIC DNA]</scope>
    <source>
        <strain evidence="10 11">DSM 19938</strain>
    </source>
</reference>
<name>A0A1H6RW78_9BACT</name>
<feature type="transmembrane region" description="Helical" evidence="7">
    <location>
        <begin position="138"/>
        <end position="158"/>
    </location>
</feature>
<evidence type="ECO:0000259" key="9">
    <source>
        <dbReference type="Pfam" id="PF13515"/>
    </source>
</evidence>
<evidence type="ECO:0000259" key="8">
    <source>
        <dbReference type="Pfam" id="PF12805"/>
    </source>
</evidence>
<keyword evidence="5 7" id="KW-0472">Membrane</keyword>
<dbReference type="STRING" id="408657.SAMN04487995_1587"/>
<comment type="subcellular location">
    <subcellularLocation>
        <location evidence="1">Cell membrane</location>
        <topology evidence="1">Multi-pass membrane protein</topology>
    </subcellularLocation>
</comment>
<gene>
    <name evidence="10" type="ORF">SAMN04487995_1587</name>
</gene>
<evidence type="ECO:0000256" key="7">
    <source>
        <dbReference type="SAM" id="Phobius"/>
    </source>
</evidence>
<evidence type="ECO:0000256" key="5">
    <source>
        <dbReference type="ARBA" id="ARBA00023136"/>
    </source>
</evidence>
<dbReference type="OrthoDB" id="8670769at2"/>
<keyword evidence="4 7" id="KW-1133">Transmembrane helix</keyword>
<evidence type="ECO:0000256" key="1">
    <source>
        <dbReference type="ARBA" id="ARBA00004651"/>
    </source>
</evidence>
<sequence>MNYLNEFRKFISSHYLYTGVRLTLGAVIPCLIFHHYGILSDLIAFPLGTLLIGTTDNPGPLHRRRNSLMIAIVTCFAVACITGYLRHIHFLAFFEIVIFGMFFSLVGVYGNRANSVGLIALLVFVFNIDNHMSGDAVLRNALIFSAGGIWYLILFLVLQKIRPYKLIQQLLGENFVELGKLLSVKAGYYFAKPDYDELFNQMIHQQVILRENHETLREILFKTRQIVTESTNTSRILMLMFLDSVDLMERILNSQQNYSNLHRAFDHSKILRLFGTYITWLAAELQEIGLSVQSGFPSKPRHDLDEAFNKCQRTFDSIRERSMTHENVEDFIMLRQILNSLQDITERVKKLHRATRYDSELSKEYNINVEIDDFTTKQEYSPRILLDSLSLKSSHFRHAVRVTLGLMIGFLVSLFFSVGHGYWILLTIVTIMKPAFSITKQRNLYRIAGTIVGAFAGFLTLYLIKDDTVIFVIMMLAMISAYSFLKINYFVASIGITLYVLLWFNFLNPEHITAVLQDRVIDTVIGSIIAYFVSSYILPVWEHTQINQYMKAALDANRKYFDNVSQIFTGVQLDINELKLHRKEAIIAMANLSDNFQRMLSEPKKQQVKMEEHHQFVATSHMLTSYIASLSTYAQTVGQSYLSDEFKPMIRQIDRQFESAIQLIDKEENASVDIIKESLPQNQKLLDLLSARKKEIKEMGIEKSAQSPARKALSDFKTINGLFELISTITIDEIKILQKIAIGKV</sequence>
<accession>A0A1H6RW78</accession>
<dbReference type="RefSeq" id="WP_090334265.1">
    <property type="nucleotide sequence ID" value="NZ_FNXY01000002.1"/>
</dbReference>
<keyword evidence="2" id="KW-1003">Cell membrane</keyword>
<feature type="transmembrane region" description="Helical" evidence="7">
    <location>
        <begin position="402"/>
        <end position="424"/>
    </location>
</feature>
<feature type="transmembrane region" description="Helical" evidence="7">
    <location>
        <begin position="20"/>
        <end position="47"/>
    </location>
</feature>
<evidence type="ECO:0000256" key="6">
    <source>
        <dbReference type="ARBA" id="ARBA00043993"/>
    </source>
</evidence>
<dbReference type="GO" id="GO:0005886">
    <property type="term" value="C:plasma membrane"/>
    <property type="evidence" value="ECO:0007669"/>
    <property type="project" value="UniProtKB-SubCell"/>
</dbReference>
<feature type="transmembrane region" description="Helical" evidence="7">
    <location>
        <begin position="68"/>
        <end position="85"/>
    </location>
</feature>
<dbReference type="PANTHER" id="PTHR30509">
    <property type="entry name" value="P-HYDROXYBENZOIC ACID EFFLUX PUMP SUBUNIT-RELATED"/>
    <property type="match status" value="1"/>
</dbReference>
<protein>
    <submittedName>
        <fullName evidence="10">TIGR01666 family membrane protein</fullName>
    </submittedName>
</protein>
<feature type="transmembrane region" description="Helical" evidence="7">
    <location>
        <begin position="520"/>
        <end position="541"/>
    </location>
</feature>
<evidence type="ECO:0000313" key="11">
    <source>
        <dbReference type="Proteomes" id="UP000199532"/>
    </source>
</evidence>
<feature type="domain" description="Integral membrane bound transporter" evidence="9">
    <location>
        <begin position="409"/>
        <end position="533"/>
    </location>
</feature>
<keyword evidence="3 7" id="KW-0812">Transmembrane</keyword>
<proteinExistence type="inferred from homology"/>
<feature type="transmembrane region" description="Helical" evidence="7">
    <location>
        <begin position="491"/>
        <end position="508"/>
    </location>
</feature>
<dbReference type="InterPro" id="IPR032692">
    <property type="entry name" value="YccS_N"/>
</dbReference>
<evidence type="ECO:0000313" key="10">
    <source>
        <dbReference type="EMBL" id="SEI60108.1"/>
    </source>
</evidence>
<feature type="transmembrane region" description="Helical" evidence="7">
    <location>
        <begin position="444"/>
        <end position="464"/>
    </location>
</feature>
<feature type="domain" description="Integral membrane protein YccS N-terminal" evidence="8">
    <location>
        <begin position="70"/>
        <end position="346"/>
    </location>
</feature>
<evidence type="ECO:0000256" key="2">
    <source>
        <dbReference type="ARBA" id="ARBA00022475"/>
    </source>
</evidence>
<feature type="transmembrane region" description="Helical" evidence="7">
    <location>
        <begin position="91"/>
        <end position="109"/>
    </location>
</feature>
<organism evidence="10 11">
    <name type="scientific">Dyadobacter koreensis</name>
    <dbReference type="NCBI Taxonomy" id="408657"/>
    <lineage>
        <taxon>Bacteria</taxon>
        <taxon>Pseudomonadati</taxon>
        <taxon>Bacteroidota</taxon>
        <taxon>Cytophagia</taxon>
        <taxon>Cytophagales</taxon>
        <taxon>Spirosomataceae</taxon>
        <taxon>Dyadobacter</taxon>
    </lineage>
</organism>
<evidence type="ECO:0000256" key="4">
    <source>
        <dbReference type="ARBA" id="ARBA00022989"/>
    </source>
</evidence>
<dbReference type="AlphaFoldDB" id="A0A1H6RW78"/>
<dbReference type="InterPro" id="IPR049453">
    <property type="entry name" value="Memb_transporter_dom"/>
</dbReference>